<evidence type="ECO:0000259" key="2">
    <source>
        <dbReference type="Pfam" id="PF03551"/>
    </source>
</evidence>
<name>A0ABW2TSV5_9PSEU</name>
<evidence type="ECO:0000256" key="1">
    <source>
        <dbReference type="SAM" id="MobiDB-lite"/>
    </source>
</evidence>
<reference evidence="4" key="1">
    <citation type="journal article" date="2019" name="Int. J. Syst. Evol. Microbiol.">
        <title>The Global Catalogue of Microorganisms (GCM) 10K type strain sequencing project: providing services to taxonomists for standard genome sequencing and annotation.</title>
        <authorList>
            <consortium name="The Broad Institute Genomics Platform"/>
            <consortium name="The Broad Institute Genome Sequencing Center for Infectious Disease"/>
            <person name="Wu L."/>
            <person name="Ma J."/>
        </authorList>
    </citation>
    <scope>NUCLEOTIDE SEQUENCE [LARGE SCALE GENOMIC DNA]</scope>
    <source>
        <strain evidence="4">JCM 17695</strain>
    </source>
</reference>
<dbReference type="EMBL" id="JBHTEY010000004">
    <property type="protein sequence ID" value="MFC7616917.1"/>
    <property type="molecule type" value="Genomic_DNA"/>
</dbReference>
<dbReference type="PANTHER" id="PTHR43252">
    <property type="entry name" value="TRANSCRIPTIONAL REGULATOR YQJI"/>
    <property type="match status" value="1"/>
</dbReference>
<dbReference type="Pfam" id="PF03551">
    <property type="entry name" value="PadR"/>
    <property type="match status" value="1"/>
</dbReference>
<feature type="compositionally biased region" description="Basic and acidic residues" evidence="1">
    <location>
        <begin position="15"/>
        <end position="27"/>
    </location>
</feature>
<dbReference type="InterPro" id="IPR036388">
    <property type="entry name" value="WH-like_DNA-bd_sf"/>
</dbReference>
<dbReference type="SUPFAM" id="SSF46785">
    <property type="entry name" value="Winged helix' DNA-binding domain"/>
    <property type="match status" value="1"/>
</dbReference>
<evidence type="ECO:0000313" key="3">
    <source>
        <dbReference type="EMBL" id="MFC7616917.1"/>
    </source>
</evidence>
<organism evidence="3 4">
    <name type="scientific">Actinokineospora soli</name>
    <dbReference type="NCBI Taxonomy" id="1048753"/>
    <lineage>
        <taxon>Bacteria</taxon>
        <taxon>Bacillati</taxon>
        <taxon>Actinomycetota</taxon>
        <taxon>Actinomycetes</taxon>
        <taxon>Pseudonocardiales</taxon>
        <taxon>Pseudonocardiaceae</taxon>
        <taxon>Actinokineospora</taxon>
    </lineage>
</organism>
<keyword evidence="4" id="KW-1185">Reference proteome</keyword>
<feature type="domain" description="Transcription regulator PadR N-terminal" evidence="2">
    <location>
        <begin position="67"/>
        <end position="135"/>
    </location>
</feature>
<proteinExistence type="predicted"/>
<dbReference type="InterPro" id="IPR036390">
    <property type="entry name" value="WH_DNA-bd_sf"/>
</dbReference>
<dbReference type="Gene3D" id="1.10.10.10">
    <property type="entry name" value="Winged helix-like DNA-binding domain superfamily/Winged helix DNA-binding domain"/>
    <property type="match status" value="1"/>
</dbReference>
<evidence type="ECO:0000313" key="4">
    <source>
        <dbReference type="Proteomes" id="UP001596512"/>
    </source>
</evidence>
<dbReference type="InterPro" id="IPR005149">
    <property type="entry name" value="Tscrpt_reg_PadR_N"/>
</dbReference>
<feature type="region of interest" description="Disordered" evidence="1">
    <location>
        <begin position="1"/>
        <end position="36"/>
    </location>
</feature>
<protein>
    <submittedName>
        <fullName evidence="3">PadR family transcriptional regulator</fullName>
    </submittedName>
</protein>
<gene>
    <name evidence="3" type="ORF">ACFQV2_29165</name>
</gene>
<sequence length="205" mass="22095">MRTRHFRRGPWAVRPDLHDHEFPEDHVTPPFPLPAGPARAAAAVRHVRPGPPRPHGRKRRGDVRAAVLALLTDRPMHGYEMIQEIAARSGGAWKPSPGSVYPTLQLLADEGLVRGVDGEGGKRLFELTDTGREAASALGDTPPWEHAAAGVDPTDRALREALAGLATAVMGVAQAASGDQKSRAVDVLDQARRQLYAILGEDTPR</sequence>
<comment type="caution">
    <text evidence="3">The sequence shown here is derived from an EMBL/GenBank/DDBJ whole genome shotgun (WGS) entry which is preliminary data.</text>
</comment>
<dbReference type="Proteomes" id="UP001596512">
    <property type="component" value="Unassembled WGS sequence"/>
</dbReference>
<dbReference type="PANTHER" id="PTHR43252:SF2">
    <property type="entry name" value="TRANSCRIPTION REGULATOR, PADR-LIKE FAMILY"/>
    <property type="match status" value="1"/>
</dbReference>
<accession>A0ABW2TSV5</accession>